<evidence type="ECO:0000256" key="2">
    <source>
        <dbReference type="ARBA" id="ARBA00023027"/>
    </source>
</evidence>
<dbReference type="Gene3D" id="3.30.1780.10">
    <property type="entry name" value="ornithine cyclodeaminase, domain 1"/>
    <property type="match status" value="1"/>
</dbReference>
<evidence type="ECO:0000256" key="1">
    <source>
        <dbReference type="ARBA" id="ARBA00008903"/>
    </source>
</evidence>
<dbReference type="RefSeq" id="WP_201662143.1">
    <property type="nucleotide sequence ID" value="NZ_JAEQNC010000011.1"/>
</dbReference>
<gene>
    <name evidence="3" type="ORF">JJB09_19485</name>
</gene>
<dbReference type="EMBL" id="JAEQNC010000011">
    <property type="protein sequence ID" value="MBL0374212.1"/>
    <property type="molecule type" value="Genomic_DNA"/>
</dbReference>
<comment type="caution">
    <text evidence="3">The sequence shown here is derived from an EMBL/GenBank/DDBJ whole genome shotgun (WGS) entry which is preliminary data.</text>
</comment>
<evidence type="ECO:0000313" key="3">
    <source>
        <dbReference type="EMBL" id="MBL0374212.1"/>
    </source>
</evidence>
<dbReference type="AlphaFoldDB" id="A0A937CRA6"/>
<dbReference type="Gene3D" id="3.40.50.720">
    <property type="entry name" value="NAD(P)-binding Rossmann-like Domain"/>
    <property type="match status" value="1"/>
</dbReference>
<reference evidence="3" key="1">
    <citation type="submission" date="2021-01" db="EMBL/GenBank/DDBJ databases">
        <title>Rhizobium sp. strain KVB221 16S ribosomal RNA gene Genome sequencing and assembly.</title>
        <authorList>
            <person name="Kang M."/>
        </authorList>
    </citation>
    <scope>NUCLEOTIDE SEQUENCE</scope>
    <source>
        <strain evidence="3">KVB221</strain>
    </source>
</reference>
<dbReference type="Pfam" id="PF02423">
    <property type="entry name" value="OCD_Mu_crystall"/>
    <property type="match status" value="1"/>
</dbReference>
<organism evidence="3 4">
    <name type="scientific">Rhizobium setariae</name>
    <dbReference type="NCBI Taxonomy" id="2801340"/>
    <lineage>
        <taxon>Bacteria</taxon>
        <taxon>Pseudomonadati</taxon>
        <taxon>Pseudomonadota</taxon>
        <taxon>Alphaproteobacteria</taxon>
        <taxon>Hyphomicrobiales</taxon>
        <taxon>Rhizobiaceae</taxon>
        <taxon>Rhizobium/Agrobacterium group</taxon>
        <taxon>Rhizobium</taxon>
    </lineage>
</organism>
<dbReference type="GO" id="GO:0005737">
    <property type="term" value="C:cytoplasm"/>
    <property type="evidence" value="ECO:0007669"/>
    <property type="project" value="TreeGrafter"/>
</dbReference>
<name>A0A937CRA6_9HYPH</name>
<dbReference type="PIRSF" id="PIRSF001439">
    <property type="entry name" value="CryM"/>
    <property type="match status" value="1"/>
</dbReference>
<dbReference type="Proteomes" id="UP000633219">
    <property type="component" value="Unassembled WGS sequence"/>
</dbReference>
<keyword evidence="4" id="KW-1185">Reference proteome</keyword>
<comment type="similarity">
    <text evidence="1">Belongs to the ornithine cyclodeaminase/mu-crystallin family.</text>
</comment>
<dbReference type="InterPro" id="IPR036291">
    <property type="entry name" value="NAD(P)-bd_dom_sf"/>
</dbReference>
<protein>
    <submittedName>
        <fullName evidence="3">Ornithine cyclodeaminase family protein</fullName>
    </submittedName>
</protein>
<proteinExistence type="inferred from homology"/>
<dbReference type="FunFam" id="3.40.50.720:FF:000311">
    <property type="entry name" value="Ornithine cyclodeaminase"/>
    <property type="match status" value="1"/>
</dbReference>
<dbReference type="GO" id="GO:0016491">
    <property type="term" value="F:oxidoreductase activity"/>
    <property type="evidence" value="ECO:0007669"/>
    <property type="project" value="UniProtKB-ARBA"/>
</dbReference>
<keyword evidence="2" id="KW-0520">NAD</keyword>
<dbReference type="NCBIfam" id="NF004793">
    <property type="entry name" value="PRK06141.1"/>
    <property type="match status" value="1"/>
</dbReference>
<dbReference type="GO" id="GO:0019752">
    <property type="term" value="P:carboxylic acid metabolic process"/>
    <property type="evidence" value="ECO:0007669"/>
    <property type="project" value="UniProtKB-ARBA"/>
</dbReference>
<accession>A0A937CRA6</accession>
<dbReference type="PANTHER" id="PTHR13812:SF19">
    <property type="entry name" value="KETIMINE REDUCTASE MU-CRYSTALLIN"/>
    <property type="match status" value="1"/>
</dbReference>
<dbReference type="InterPro" id="IPR023401">
    <property type="entry name" value="ODC_N"/>
</dbReference>
<evidence type="ECO:0000313" key="4">
    <source>
        <dbReference type="Proteomes" id="UP000633219"/>
    </source>
</evidence>
<dbReference type="SUPFAM" id="SSF51735">
    <property type="entry name" value="NAD(P)-binding Rossmann-fold domains"/>
    <property type="match status" value="1"/>
</dbReference>
<sequence>MLMLDEAETRNALPFAGLIDALDLMFRSNPETPKRHHHAMNVPGEAEATLLLMPAWVPGRYFGVKMVSVFPDNSKRGLPAIFGSYLLSSGTTGELLAILDGGELTARRTAAASALASRYLSRKDSSTMLVVGTGRLSVNLIEAHAAVRPISQVLVWGRDKAKAQAVRDGVAPLGLSVSIADDLEAAARRADIISCCTLSEQPLIEGAWLKPGTHLDLIGAFKPTMRECDDEAVRRSRIYVDTRAGALAEGGDIIQPIRAGVISSDDIVAELAELAAGAANGRGSGSDITLFKSVGASLEDLAGAIFALEQIGRKASEEI</sequence>
<dbReference type="PANTHER" id="PTHR13812">
    <property type="entry name" value="KETIMINE REDUCTASE MU-CRYSTALLIN"/>
    <property type="match status" value="1"/>
</dbReference>
<dbReference type="InterPro" id="IPR003462">
    <property type="entry name" value="ODC_Mu_crystall"/>
</dbReference>